<evidence type="ECO:0008006" key="3">
    <source>
        <dbReference type="Google" id="ProtNLM"/>
    </source>
</evidence>
<proteinExistence type="predicted"/>
<dbReference type="PANTHER" id="PTHR35121:SF4">
    <property type="entry name" value="SWIM-TYPE DOMAIN-CONTAINING PROTEIN"/>
    <property type="match status" value="1"/>
</dbReference>
<protein>
    <recommendedName>
        <fullName evidence="3">Secreted protein</fullName>
    </recommendedName>
</protein>
<accession>A0AAV0IPT7</accession>
<gene>
    <name evidence="1" type="ORF">LITE_LOCUS10352</name>
</gene>
<evidence type="ECO:0000313" key="1">
    <source>
        <dbReference type="EMBL" id="CAI0399516.1"/>
    </source>
</evidence>
<organism evidence="1 2">
    <name type="scientific">Linum tenue</name>
    <dbReference type="NCBI Taxonomy" id="586396"/>
    <lineage>
        <taxon>Eukaryota</taxon>
        <taxon>Viridiplantae</taxon>
        <taxon>Streptophyta</taxon>
        <taxon>Embryophyta</taxon>
        <taxon>Tracheophyta</taxon>
        <taxon>Spermatophyta</taxon>
        <taxon>Magnoliopsida</taxon>
        <taxon>eudicotyledons</taxon>
        <taxon>Gunneridae</taxon>
        <taxon>Pentapetalae</taxon>
        <taxon>rosids</taxon>
        <taxon>fabids</taxon>
        <taxon>Malpighiales</taxon>
        <taxon>Linaceae</taxon>
        <taxon>Linum</taxon>
    </lineage>
</organism>
<name>A0AAV0IPT7_9ROSI</name>
<keyword evidence="2" id="KW-1185">Reference proteome</keyword>
<reference evidence="1" key="1">
    <citation type="submission" date="2022-08" db="EMBL/GenBank/DDBJ databases">
        <authorList>
            <person name="Gutierrez-Valencia J."/>
        </authorList>
    </citation>
    <scope>NUCLEOTIDE SEQUENCE</scope>
</reference>
<dbReference type="AlphaFoldDB" id="A0AAV0IPT7"/>
<dbReference type="PANTHER" id="PTHR35121">
    <property type="entry name" value="HOMEODOMAIN PROTEIN 8, PUTATIVE-RELATED"/>
    <property type="match status" value="1"/>
</dbReference>
<dbReference type="Proteomes" id="UP001154282">
    <property type="component" value="Unassembled WGS sequence"/>
</dbReference>
<dbReference type="EMBL" id="CAMGYJ010000004">
    <property type="protein sequence ID" value="CAI0399516.1"/>
    <property type="molecule type" value="Genomic_DNA"/>
</dbReference>
<evidence type="ECO:0000313" key="2">
    <source>
        <dbReference type="Proteomes" id="UP001154282"/>
    </source>
</evidence>
<sequence length="89" mass="10172">MANAILNMLAHCAFGMSSSVSIHDTVIERRPYHKNCECALHKLKCNCSHISYAQTNLSFSSHQKFFTTLLFKSCFSIVDFRDFCKTTSR</sequence>
<comment type="caution">
    <text evidence="1">The sequence shown here is derived from an EMBL/GenBank/DDBJ whole genome shotgun (WGS) entry which is preliminary data.</text>
</comment>